<reference evidence="1 2" key="1">
    <citation type="submission" date="2019-03" db="EMBL/GenBank/DDBJ databases">
        <title>Genomic Encyclopedia of Type Strains, Phase IV (KMG-IV): sequencing the most valuable type-strain genomes for metagenomic binning, comparative biology and taxonomic classification.</title>
        <authorList>
            <person name="Goeker M."/>
        </authorList>
    </citation>
    <scope>NUCLEOTIDE SEQUENCE [LARGE SCALE GENOMIC DNA]</scope>
    <source>
        <strain evidence="1 2">DSM 45934</strain>
    </source>
</reference>
<protein>
    <submittedName>
        <fullName evidence="1">Uncharacterized protein</fullName>
    </submittedName>
</protein>
<dbReference type="RefSeq" id="WP_132120991.1">
    <property type="nucleotide sequence ID" value="NZ_SLWS01000006.1"/>
</dbReference>
<gene>
    <name evidence="1" type="ORF">EV192_106644</name>
</gene>
<accession>A0A4R2JF28</accession>
<evidence type="ECO:0000313" key="2">
    <source>
        <dbReference type="Proteomes" id="UP000295680"/>
    </source>
</evidence>
<keyword evidence="2" id="KW-1185">Reference proteome</keyword>
<evidence type="ECO:0000313" key="1">
    <source>
        <dbReference type="EMBL" id="TCO57167.1"/>
    </source>
</evidence>
<organism evidence="1 2">
    <name type="scientific">Actinocrispum wychmicini</name>
    <dbReference type="NCBI Taxonomy" id="1213861"/>
    <lineage>
        <taxon>Bacteria</taxon>
        <taxon>Bacillati</taxon>
        <taxon>Actinomycetota</taxon>
        <taxon>Actinomycetes</taxon>
        <taxon>Pseudonocardiales</taxon>
        <taxon>Pseudonocardiaceae</taxon>
        <taxon>Actinocrispum</taxon>
    </lineage>
</organism>
<proteinExistence type="predicted"/>
<dbReference type="Proteomes" id="UP000295680">
    <property type="component" value="Unassembled WGS sequence"/>
</dbReference>
<dbReference type="EMBL" id="SLWS01000006">
    <property type="protein sequence ID" value="TCO57167.1"/>
    <property type="molecule type" value="Genomic_DNA"/>
</dbReference>
<sequence>MPSPDAKIVAELREFADYIEAGDLTSDPHLRGYSIDMQRYVRYTPHADPELVDEYRLTLVLPADRKPFTPDNNRTNHGH</sequence>
<name>A0A4R2JF28_9PSEU</name>
<dbReference type="AlphaFoldDB" id="A0A4R2JF28"/>
<comment type="caution">
    <text evidence="1">The sequence shown here is derived from an EMBL/GenBank/DDBJ whole genome shotgun (WGS) entry which is preliminary data.</text>
</comment>